<accession>A0ABS3RY96</accession>
<gene>
    <name evidence="1" type="ORF">J4709_29510</name>
</gene>
<evidence type="ECO:0000313" key="2">
    <source>
        <dbReference type="Proteomes" id="UP000680206"/>
    </source>
</evidence>
<keyword evidence="2" id="KW-1185">Reference proteome</keyword>
<sequence length="247" mass="27845">MTTHVVKYSGGIGSFAAALRVIERHGRDDVVLLFADTLVEDGDLYRFLDASAAALALRAPVRVADGRTPFQVFADVSFLGNSRLAPCSHHLKQKPCRDWLEQHCDPADTVLYVGIDWSEERRCEAITRNWAPWRVEFPMCDEPHLTKAEMLDLARAAGVEPPRLYDLGFAHNNCAGACVRAGQRQWKRLLEVFPERYAAAEAAENRMRARLGKDIAILKRTRNKVTRPLTLTQLRLEHEAAQRKEAA</sequence>
<dbReference type="Proteomes" id="UP000680206">
    <property type="component" value="Unassembled WGS sequence"/>
</dbReference>
<comment type="caution">
    <text evidence="1">The sequence shown here is derived from an EMBL/GenBank/DDBJ whole genome shotgun (WGS) entry which is preliminary data.</text>
</comment>
<dbReference type="EMBL" id="JAGEPF010000018">
    <property type="protein sequence ID" value="MBO2461715.1"/>
    <property type="molecule type" value="Genomic_DNA"/>
</dbReference>
<reference evidence="1 2" key="1">
    <citation type="submission" date="2021-03" db="EMBL/GenBank/DDBJ databases">
        <title>Actinomadura violae sp. nov., isolated from lichen in Thailand.</title>
        <authorList>
            <person name="Kanchanasin P."/>
            <person name="Saeng-In P."/>
            <person name="Phongsopitanun W."/>
            <person name="Yuki M."/>
            <person name="Kudo T."/>
            <person name="Ohkuma M."/>
            <person name="Tanasupawat S."/>
        </authorList>
    </citation>
    <scope>NUCLEOTIDE SEQUENCE [LARGE SCALE GENOMIC DNA]</scope>
    <source>
        <strain evidence="1 2">LCR2-06</strain>
    </source>
</reference>
<protein>
    <recommendedName>
        <fullName evidence="3">Phosphoadenosine phosphosulphate reductase domain-containing protein</fullName>
    </recommendedName>
</protein>
<dbReference type="RefSeq" id="WP_208245197.1">
    <property type="nucleotide sequence ID" value="NZ_JAGEPF010000018.1"/>
</dbReference>
<evidence type="ECO:0000313" key="1">
    <source>
        <dbReference type="EMBL" id="MBO2461715.1"/>
    </source>
</evidence>
<dbReference type="Gene3D" id="3.40.50.620">
    <property type="entry name" value="HUPs"/>
    <property type="match status" value="1"/>
</dbReference>
<name>A0ABS3RY96_9ACTN</name>
<dbReference type="SUPFAM" id="SSF52402">
    <property type="entry name" value="Adenine nucleotide alpha hydrolases-like"/>
    <property type="match status" value="1"/>
</dbReference>
<dbReference type="InterPro" id="IPR014729">
    <property type="entry name" value="Rossmann-like_a/b/a_fold"/>
</dbReference>
<organism evidence="1 2">
    <name type="scientific">Actinomadura violacea</name>
    <dbReference type="NCBI Taxonomy" id="2819934"/>
    <lineage>
        <taxon>Bacteria</taxon>
        <taxon>Bacillati</taxon>
        <taxon>Actinomycetota</taxon>
        <taxon>Actinomycetes</taxon>
        <taxon>Streptosporangiales</taxon>
        <taxon>Thermomonosporaceae</taxon>
        <taxon>Actinomadura</taxon>
    </lineage>
</organism>
<proteinExistence type="predicted"/>
<evidence type="ECO:0008006" key="3">
    <source>
        <dbReference type="Google" id="ProtNLM"/>
    </source>
</evidence>